<dbReference type="SMART" id="SM00951">
    <property type="entry name" value="QLQ"/>
    <property type="match status" value="1"/>
</dbReference>
<dbReference type="PANTHER" id="PTHR31602">
    <property type="entry name" value="GROWTH-REGULATING FACTOR 5"/>
    <property type="match status" value="1"/>
</dbReference>
<dbReference type="InterPro" id="IPR031137">
    <property type="entry name" value="GRF"/>
</dbReference>
<dbReference type="Proteomes" id="UP000287651">
    <property type="component" value="Unassembled WGS sequence"/>
</dbReference>
<evidence type="ECO:0000313" key="5">
    <source>
        <dbReference type="EMBL" id="RRT51414.1"/>
    </source>
</evidence>
<keyword evidence="3" id="KW-0805">Transcription regulation</keyword>
<comment type="caution">
    <text evidence="5">The sequence shown here is derived from an EMBL/GenBank/DDBJ whole genome shotgun (WGS) entry which is preliminary data.</text>
</comment>
<proteinExistence type="inferred from homology"/>
<protein>
    <recommendedName>
        <fullName evidence="3">Growth-regulating factor</fullName>
    </recommendedName>
</protein>
<name>A0A426YI47_ENSVE</name>
<dbReference type="GO" id="GO:0032502">
    <property type="term" value="P:developmental process"/>
    <property type="evidence" value="ECO:0007669"/>
    <property type="project" value="InterPro"/>
</dbReference>
<evidence type="ECO:0000256" key="1">
    <source>
        <dbReference type="ARBA" id="ARBA00004123"/>
    </source>
</evidence>
<reference evidence="5 6" key="1">
    <citation type="journal article" date="2014" name="Agronomy (Basel)">
        <title>A Draft Genome Sequence for Ensete ventricosum, the Drought-Tolerant Tree Against Hunger.</title>
        <authorList>
            <person name="Harrison J."/>
            <person name="Moore K.A."/>
            <person name="Paszkiewicz K."/>
            <person name="Jones T."/>
            <person name="Grant M."/>
            <person name="Ambacheew D."/>
            <person name="Muzemil S."/>
            <person name="Studholme D.J."/>
        </authorList>
    </citation>
    <scope>NUCLEOTIDE SEQUENCE [LARGE SCALE GENOMIC DNA]</scope>
</reference>
<dbReference type="EMBL" id="AMZH03012235">
    <property type="protein sequence ID" value="RRT51414.1"/>
    <property type="molecule type" value="Genomic_DNA"/>
</dbReference>
<dbReference type="GO" id="GO:0005524">
    <property type="term" value="F:ATP binding"/>
    <property type="evidence" value="ECO:0007669"/>
    <property type="project" value="UniProtKB-UniRule"/>
</dbReference>
<comment type="similarity">
    <text evidence="3">Belongs to the GRF family.</text>
</comment>
<organism evidence="5 6">
    <name type="scientific">Ensete ventricosum</name>
    <name type="common">Abyssinian banana</name>
    <name type="synonym">Musa ensete</name>
    <dbReference type="NCBI Taxonomy" id="4639"/>
    <lineage>
        <taxon>Eukaryota</taxon>
        <taxon>Viridiplantae</taxon>
        <taxon>Streptophyta</taxon>
        <taxon>Embryophyta</taxon>
        <taxon>Tracheophyta</taxon>
        <taxon>Spermatophyta</taxon>
        <taxon>Magnoliopsida</taxon>
        <taxon>Liliopsida</taxon>
        <taxon>Zingiberales</taxon>
        <taxon>Musaceae</taxon>
        <taxon>Ensete</taxon>
    </lineage>
</organism>
<feature type="domain" description="QLQ" evidence="4">
    <location>
        <begin position="13"/>
        <end position="48"/>
    </location>
</feature>
<dbReference type="PANTHER" id="PTHR31602:SF113">
    <property type="entry name" value="GROWTH-REGULATING FACTOR 4"/>
    <property type="match status" value="1"/>
</dbReference>
<dbReference type="GO" id="GO:0006355">
    <property type="term" value="P:regulation of DNA-templated transcription"/>
    <property type="evidence" value="ECO:0007669"/>
    <property type="project" value="InterPro"/>
</dbReference>
<dbReference type="AlphaFoldDB" id="A0A426YI47"/>
<evidence type="ECO:0000256" key="2">
    <source>
        <dbReference type="ARBA" id="ARBA00023242"/>
    </source>
</evidence>
<dbReference type="Pfam" id="PF08880">
    <property type="entry name" value="QLQ"/>
    <property type="match status" value="1"/>
</dbReference>
<dbReference type="PROSITE" id="PS51666">
    <property type="entry name" value="QLQ"/>
    <property type="match status" value="1"/>
</dbReference>
<evidence type="ECO:0000259" key="4">
    <source>
        <dbReference type="PROSITE" id="PS51666"/>
    </source>
</evidence>
<sequence>MNSFAAVVGGRPPFTATQWQELEHQALILKYLMAGVPVPPELIIPIRRSFEALPGRYYHPSRKRPAPKPSPSPFVLLERSLLPGDHLFAVVSSFSRGFAPKVDNFSCVALRLGFLVGSFGSLLYLRTILA</sequence>
<keyword evidence="2 3" id="KW-0539">Nucleus</keyword>
<evidence type="ECO:0000256" key="3">
    <source>
        <dbReference type="RuleBase" id="RU367127"/>
    </source>
</evidence>
<accession>A0A426YI47</accession>
<dbReference type="InterPro" id="IPR014978">
    <property type="entry name" value="Gln-Leu-Gln_QLQ"/>
</dbReference>
<keyword evidence="3" id="KW-0010">Activator</keyword>
<comment type="subcellular location">
    <subcellularLocation>
        <location evidence="1 3">Nucleus</location>
    </subcellularLocation>
</comment>
<comment type="function">
    <text evidence="3">Transcription activator.</text>
</comment>
<dbReference type="GO" id="GO:0006351">
    <property type="term" value="P:DNA-templated transcription"/>
    <property type="evidence" value="ECO:0007669"/>
    <property type="project" value="UniProtKB-UniRule"/>
</dbReference>
<evidence type="ECO:0000313" key="6">
    <source>
        <dbReference type="Proteomes" id="UP000287651"/>
    </source>
</evidence>
<comment type="domain">
    <text evidence="3">The QLQ domain and WRC domain may be involved in protein-protein interaction and DNA-binding, respectively.</text>
</comment>
<gene>
    <name evidence="5" type="ORF">B296_00035117</name>
</gene>
<dbReference type="GO" id="GO:0005634">
    <property type="term" value="C:nucleus"/>
    <property type="evidence" value="ECO:0007669"/>
    <property type="project" value="UniProtKB-SubCell"/>
</dbReference>
<keyword evidence="3" id="KW-0804">Transcription</keyword>